<evidence type="ECO:0000313" key="2">
    <source>
        <dbReference type="EMBL" id="VFU32433.1"/>
    </source>
</evidence>
<keyword evidence="1" id="KW-0732">Signal</keyword>
<name>A0A6N2KWT5_SALVM</name>
<gene>
    <name evidence="2" type="ORF">SVIM_LOCUS141637</name>
</gene>
<accession>A0A6N2KWT5</accession>
<feature type="signal peptide" evidence="1">
    <location>
        <begin position="1"/>
        <end position="18"/>
    </location>
</feature>
<feature type="chain" id="PRO_5027086270" evidence="1">
    <location>
        <begin position="19"/>
        <end position="121"/>
    </location>
</feature>
<dbReference type="PANTHER" id="PTHR47379">
    <property type="entry name" value="SIALYLTRANSFERASE-LIKE PROTEIN 2"/>
    <property type="match status" value="1"/>
</dbReference>
<sequence length="121" mass="13135">MRLLQLGFFLALASGLSALLIYIAGVSDLYTTTKLSDQDLEALQSLQNGFKKCVSKNGLGLQAVTKGSDYCQVTLNFPTDTVPKWKDPKTGQLEGLSFEFNLCEAVATWEQVSFASCACVL</sequence>
<protein>
    <submittedName>
        <fullName evidence="2">Uncharacterized protein</fullName>
    </submittedName>
</protein>
<reference evidence="2" key="1">
    <citation type="submission" date="2019-03" db="EMBL/GenBank/DDBJ databases">
        <authorList>
            <person name="Mank J."/>
            <person name="Almeida P."/>
        </authorList>
    </citation>
    <scope>NUCLEOTIDE SEQUENCE</scope>
    <source>
        <strain evidence="2">78183</strain>
    </source>
</reference>
<dbReference type="PANTHER" id="PTHR47379:SF3">
    <property type="entry name" value="SIALYLTRANSFERASE-LIKE PROTEIN 2"/>
    <property type="match status" value="1"/>
</dbReference>
<dbReference type="AlphaFoldDB" id="A0A6N2KWT5"/>
<dbReference type="EMBL" id="CAADRP010000780">
    <property type="protein sequence ID" value="VFU32433.1"/>
    <property type="molecule type" value="Genomic_DNA"/>
</dbReference>
<organism evidence="2">
    <name type="scientific">Salix viminalis</name>
    <name type="common">Common osier</name>
    <name type="synonym">Basket willow</name>
    <dbReference type="NCBI Taxonomy" id="40686"/>
    <lineage>
        <taxon>Eukaryota</taxon>
        <taxon>Viridiplantae</taxon>
        <taxon>Streptophyta</taxon>
        <taxon>Embryophyta</taxon>
        <taxon>Tracheophyta</taxon>
        <taxon>Spermatophyta</taxon>
        <taxon>Magnoliopsida</taxon>
        <taxon>eudicotyledons</taxon>
        <taxon>Gunneridae</taxon>
        <taxon>Pentapetalae</taxon>
        <taxon>rosids</taxon>
        <taxon>fabids</taxon>
        <taxon>Malpighiales</taxon>
        <taxon>Salicaceae</taxon>
        <taxon>Saliceae</taxon>
        <taxon>Salix</taxon>
    </lineage>
</organism>
<proteinExistence type="predicted"/>
<evidence type="ECO:0000256" key="1">
    <source>
        <dbReference type="SAM" id="SignalP"/>
    </source>
</evidence>